<dbReference type="RefSeq" id="WP_133629111.1">
    <property type="nucleotide sequence ID" value="NZ_SOAZ01000027.1"/>
</dbReference>
<keyword evidence="2" id="KW-1185">Reference proteome</keyword>
<dbReference type="Proteomes" id="UP000295325">
    <property type="component" value="Unassembled WGS sequence"/>
</dbReference>
<dbReference type="Pfam" id="PF06153">
    <property type="entry name" value="CdAMP_rec"/>
    <property type="match status" value="1"/>
</dbReference>
<dbReference type="PANTHER" id="PTHR38456">
    <property type="entry name" value="CYCLIC DI-AMP RECEPTOR A"/>
    <property type="match status" value="1"/>
</dbReference>
<dbReference type="InterPro" id="IPR010375">
    <property type="entry name" value="CdAMP_rec"/>
</dbReference>
<evidence type="ECO:0000313" key="1">
    <source>
        <dbReference type="EMBL" id="TDT50573.1"/>
    </source>
</evidence>
<dbReference type="InterPro" id="IPR011322">
    <property type="entry name" value="N-reg_PII-like_a/b"/>
</dbReference>
<dbReference type="Gene3D" id="3.30.70.120">
    <property type="match status" value="1"/>
</dbReference>
<dbReference type="OrthoDB" id="9794275at2"/>
<evidence type="ECO:0000313" key="2">
    <source>
        <dbReference type="Proteomes" id="UP000295325"/>
    </source>
</evidence>
<organism evidence="1 2">
    <name type="scientific">Fonticella tunisiensis</name>
    <dbReference type="NCBI Taxonomy" id="1096341"/>
    <lineage>
        <taxon>Bacteria</taxon>
        <taxon>Bacillati</taxon>
        <taxon>Bacillota</taxon>
        <taxon>Clostridia</taxon>
        <taxon>Eubacteriales</taxon>
        <taxon>Clostridiaceae</taxon>
        <taxon>Fonticella</taxon>
    </lineage>
</organism>
<comment type="caution">
    <text evidence="1">The sequence shown here is derived from an EMBL/GenBank/DDBJ whole genome shotgun (WGS) entry which is preliminary data.</text>
</comment>
<dbReference type="AlphaFoldDB" id="A0A4R7KA90"/>
<accession>A0A4R7KA90</accession>
<gene>
    <name evidence="1" type="ORF">EDD71_12738</name>
</gene>
<protein>
    <submittedName>
        <fullName evidence="1">Uncharacterized protein YaaQ</fullName>
    </submittedName>
</protein>
<proteinExistence type="predicted"/>
<dbReference type="InterPro" id="IPR015867">
    <property type="entry name" value="N-reg_PII/ATP_PRibTrfase_C"/>
</dbReference>
<name>A0A4R7KA90_9CLOT</name>
<reference evidence="1 2" key="1">
    <citation type="submission" date="2019-03" db="EMBL/GenBank/DDBJ databases">
        <title>Genomic Encyclopedia of Type Strains, Phase IV (KMG-IV): sequencing the most valuable type-strain genomes for metagenomic binning, comparative biology and taxonomic classification.</title>
        <authorList>
            <person name="Goeker M."/>
        </authorList>
    </citation>
    <scope>NUCLEOTIDE SEQUENCE [LARGE SCALE GENOMIC DNA]</scope>
    <source>
        <strain evidence="1 2">DSM 24455</strain>
    </source>
</reference>
<dbReference type="EMBL" id="SOAZ01000027">
    <property type="protein sequence ID" value="TDT50573.1"/>
    <property type="molecule type" value="Genomic_DNA"/>
</dbReference>
<sequence length="109" mass="11506">MKLIIAIVHDDDAGELISSITEKGYGVTKLATTGGFLKAGNTTLLIGVQKEKVDEVLDIIRDVCKTRKGIVSPPAPIIGGTGVYVPAPVEITIGGATVFIIDVDRFEKI</sequence>
<dbReference type="SUPFAM" id="SSF54913">
    <property type="entry name" value="GlnB-like"/>
    <property type="match status" value="1"/>
</dbReference>
<dbReference type="PANTHER" id="PTHR38456:SF1">
    <property type="entry name" value="CYCLIC DI-AMP RECEPTOR A"/>
    <property type="match status" value="1"/>
</dbReference>